<evidence type="ECO:0000313" key="5">
    <source>
        <dbReference type="EMBL" id="SSC12931.1"/>
    </source>
</evidence>
<dbReference type="RefSeq" id="WP_169699146.1">
    <property type="nucleotide sequence ID" value="NZ_LS974202.1"/>
</dbReference>
<dbReference type="Gene3D" id="3.40.50.2300">
    <property type="match status" value="2"/>
</dbReference>
<dbReference type="PANTHER" id="PTHR30146:SF24">
    <property type="entry name" value="XYLOSE OPERON REGULATORY PROTEIN"/>
    <property type="match status" value="1"/>
</dbReference>
<reference evidence="5 6" key="1">
    <citation type="submission" date="2017-01" db="EMBL/GenBank/DDBJ databases">
        <authorList>
            <person name="Erauso G."/>
        </authorList>
    </citation>
    <scope>NUCLEOTIDE SEQUENCE [LARGE SCALE GENOMIC DNA]</scope>
    <source>
        <strain evidence="5">MESINF1</strain>
    </source>
</reference>
<evidence type="ECO:0000256" key="2">
    <source>
        <dbReference type="ARBA" id="ARBA00023125"/>
    </source>
</evidence>
<dbReference type="SUPFAM" id="SSF53822">
    <property type="entry name" value="Periplasmic binding protein-like I"/>
    <property type="match status" value="1"/>
</dbReference>
<dbReference type="KEGG" id="minf:MESINF_1487"/>
<dbReference type="Proteomes" id="UP000250796">
    <property type="component" value="Chromosome MESINF"/>
</dbReference>
<proteinExistence type="predicted"/>
<gene>
    <name evidence="5" type="ORF">MESINF_1487</name>
</gene>
<dbReference type="SUPFAM" id="SSF47413">
    <property type="entry name" value="lambda repressor-like DNA-binding domains"/>
    <property type="match status" value="1"/>
</dbReference>
<accession>A0A7Z7PP29</accession>
<protein>
    <submittedName>
        <fullName evidence="5">Periplasmic binding protein/LacI transcriptional regulator</fullName>
    </submittedName>
</protein>
<dbReference type="Gene3D" id="1.10.260.40">
    <property type="entry name" value="lambda repressor-like DNA-binding domains"/>
    <property type="match status" value="1"/>
</dbReference>
<dbReference type="CDD" id="cd01392">
    <property type="entry name" value="HTH_LacI"/>
    <property type="match status" value="1"/>
</dbReference>
<dbReference type="InterPro" id="IPR028082">
    <property type="entry name" value="Peripla_BP_I"/>
</dbReference>
<name>A0A7Z7PP29_9BACT</name>
<dbReference type="InterPro" id="IPR010982">
    <property type="entry name" value="Lambda_DNA-bd_dom_sf"/>
</dbReference>
<dbReference type="EMBL" id="LS974202">
    <property type="protein sequence ID" value="SSC12931.1"/>
    <property type="molecule type" value="Genomic_DNA"/>
</dbReference>
<dbReference type="InterPro" id="IPR046335">
    <property type="entry name" value="LacI/GalR-like_sensor"/>
</dbReference>
<dbReference type="Pfam" id="PF13377">
    <property type="entry name" value="Peripla_BP_3"/>
    <property type="match status" value="1"/>
</dbReference>
<evidence type="ECO:0000259" key="4">
    <source>
        <dbReference type="PROSITE" id="PS50932"/>
    </source>
</evidence>
<dbReference type="SMART" id="SM00354">
    <property type="entry name" value="HTH_LACI"/>
    <property type="match status" value="1"/>
</dbReference>
<dbReference type="PANTHER" id="PTHR30146">
    <property type="entry name" value="LACI-RELATED TRANSCRIPTIONAL REPRESSOR"/>
    <property type="match status" value="1"/>
</dbReference>
<keyword evidence="6" id="KW-1185">Reference proteome</keyword>
<evidence type="ECO:0000256" key="3">
    <source>
        <dbReference type="ARBA" id="ARBA00023163"/>
    </source>
</evidence>
<feature type="domain" description="HTH lacI-type" evidence="4">
    <location>
        <begin position="3"/>
        <end position="45"/>
    </location>
</feature>
<keyword evidence="3" id="KW-0804">Transcription</keyword>
<dbReference type="Pfam" id="PF00356">
    <property type="entry name" value="LacI"/>
    <property type="match status" value="1"/>
</dbReference>
<sequence length="334" mass="37272">MEVTLKEISTRAGVSISTVSRVLKNDPRISESTKEKVLRVAKKLGHPIEPGSISSNRVIMFFVSNPHRSIESDEFFSGVQRGILQTSSGEGLHCLIQSMRSRSAFNESLIPVDLVEGLIVGGIPMPESMIHFLMSLKIPTVLIGKYCGLESFPSVNNDNVRGGYLAAYELLKNNYEMITVITGPREVSTFADRLEGFFKCLKENNYPGENVRIIECNSFEERDGKKFVEREYMRSERREAIFCTTDWLAKGVMEAFFEQGVAIPGQVGVIGFGGLDFTRRIRPRLTTIALNPYLLGKIATVMLSELLEGNDEARGVVFVEPYLLKGETLKGGWK</sequence>
<dbReference type="PROSITE" id="PS50932">
    <property type="entry name" value="HTH_LACI_2"/>
    <property type="match status" value="1"/>
</dbReference>
<keyword evidence="2" id="KW-0238">DNA-binding</keyword>
<evidence type="ECO:0000256" key="1">
    <source>
        <dbReference type="ARBA" id="ARBA00023015"/>
    </source>
</evidence>
<dbReference type="GO" id="GO:0000976">
    <property type="term" value="F:transcription cis-regulatory region binding"/>
    <property type="evidence" value="ECO:0007669"/>
    <property type="project" value="TreeGrafter"/>
</dbReference>
<dbReference type="GO" id="GO:0003700">
    <property type="term" value="F:DNA-binding transcription factor activity"/>
    <property type="evidence" value="ECO:0007669"/>
    <property type="project" value="TreeGrafter"/>
</dbReference>
<organism evidence="5 6">
    <name type="scientific">Mesotoga infera</name>
    <dbReference type="NCBI Taxonomy" id="1236046"/>
    <lineage>
        <taxon>Bacteria</taxon>
        <taxon>Thermotogati</taxon>
        <taxon>Thermotogota</taxon>
        <taxon>Thermotogae</taxon>
        <taxon>Kosmotogales</taxon>
        <taxon>Kosmotogaceae</taxon>
        <taxon>Mesotoga</taxon>
    </lineage>
</organism>
<keyword evidence="1" id="KW-0805">Transcription regulation</keyword>
<evidence type="ECO:0000313" key="6">
    <source>
        <dbReference type="Proteomes" id="UP000250796"/>
    </source>
</evidence>
<dbReference type="AlphaFoldDB" id="A0A7Z7PP29"/>
<dbReference type="InterPro" id="IPR000843">
    <property type="entry name" value="HTH_LacI"/>
</dbReference>
<dbReference type="CDD" id="cd06267">
    <property type="entry name" value="PBP1_LacI_sugar_binding-like"/>
    <property type="match status" value="1"/>
</dbReference>